<dbReference type="PANTHER" id="PTHR36110">
    <property type="entry name" value="RING-CLEAVING DIOXYGENASE MHQE-RELATED"/>
    <property type="match status" value="1"/>
</dbReference>
<dbReference type="PROSITE" id="PS51819">
    <property type="entry name" value="VOC"/>
    <property type="match status" value="2"/>
</dbReference>
<dbReference type="EMBL" id="VUOA01000014">
    <property type="protein sequence ID" value="KAA2238222.1"/>
    <property type="molecule type" value="Genomic_DNA"/>
</dbReference>
<organism evidence="2 3">
    <name type="scientific">Salinarimonas soli</name>
    <dbReference type="NCBI Taxonomy" id="1638099"/>
    <lineage>
        <taxon>Bacteria</taxon>
        <taxon>Pseudomonadati</taxon>
        <taxon>Pseudomonadota</taxon>
        <taxon>Alphaproteobacteria</taxon>
        <taxon>Hyphomicrobiales</taxon>
        <taxon>Salinarimonadaceae</taxon>
        <taxon>Salinarimonas</taxon>
    </lineage>
</organism>
<evidence type="ECO:0000313" key="2">
    <source>
        <dbReference type="EMBL" id="KAA2238222.1"/>
    </source>
</evidence>
<dbReference type="RefSeq" id="WP_149816170.1">
    <property type="nucleotide sequence ID" value="NZ_VUOA01000014.1"/>
</dbReference>
<dbReference type="Pfam" id="PF00903">
    <property type="entry name" value="Glyoxalase"/>
    <property type="match status" value="2"/>
</dbReference>
<dbReference type="GO" id="GO:0051213">
    <property type="term" value="F:dioxygenase activity"/>
    <property type="evidence" value="ECO:0007669"/>
    <property type="project" value="UniProtKB-KW"/>
</dbReference>
<accession>A0A5B2VIN1</accession>
<reference evidence="2 3" key="2">
    <citation type="submission" date="2019-09" db="EMBL/GenBank/DDBJ databases">
        <authorList>
            <person name="Jin C."/>
        </authorList>
    </citation>
    <scope>NUCLEOTIDE SEQUENCE [LARGE SCALE GENOMIC DNA]</scope>
    <source>
        <strain evidence="2 3">BN140002</strain>
    </source>
</reference>
<dbReference type="SUPFAM" id="SSF54593">
    <property type="entry name" value="Glyoxalase/Bleomycin resistance protein/Dihydroxybiphenyl dioxygenase"/>
    <property type="match status" value="1"/>
</dbReference>
<name>A0A5B2VIN1_9HYPH</name>
<dbReference type="InterPro" id="IPR037523">
    <property type="entry name" value="VOC_core"/>
</dbReference>
<proteinExistence type="predicted"/>
<dbReference type="OrthoDB" id="9785698at2"/>
<evidence type="ECO:0000313" key="3">
    <source>
        <dbReference type="Proteomes" id="UP000323142"/>
    </source>
</evidence>
<keyword evidence="2" id="KW-0223">Dioxygenase</keyword>
<dbReference type="AlphaFoldDB" id="A0A5B2VIN1"/>
<reference evidence="2 3" key="1">
    <citation type="submission" date="2019-09" db="EMBL/GenBank/DDBJ databases">
        <title>Salinarimonas rosea gen. nov., sp. nov., a new member of the a-2 subgroup of the Proteobacteria.</title>
        <authorList>
            <person name="Liu J."/>
        </authorList>
    </citation>
    <scope>NUCLEOTIDE SEQUENCE [LARGE SCALE GENOMIC DNA]</scope>
    <source>
        <strain evidence="2 3">BN140002</strain>
    </source>
</reference>
<keyword evidence="3" id="KW-1185">Reference proteome</keyword>
<dbReference type="Proteomes" id="UP000323142">
    <property type="component" value="Unassembled WGS sequence"/>
</dbReference>
<dbReference type="CDD" id="cd08347">
    <property type="entry name" value="PcpA_C_like"/>
    <property type="match status" value="1"/>
</dbReference>
<gene>
    <name evidence="2" type="ORF">F0L46_06135</name>
</gene>
<dbReference type="PANTHER" id="PTHR36110:SF2">
    <property type="entry name" value="RING-CLEAVING DIOXYGENASE MHQE-RELATED"/>
    <property type="match status" value="1"/>
</dbReference>
<sequence length="306" mass="32556">MPRLPGIHHVTAIASDPKRNLDFYTRTLGLRLVKKTVNFDDPSAYHFYYGDEAGQPGTILTFFPWPGARQGRNGLGFTHETVFRVPESALAFWTGRLVEHGVAHDASEQRFGRKVLPFQDPDGLRLAIVGVPEAGAQPGRAAGDIPAEAAIRGFDGVTLLVGEEAPTAAVLTEAMGFTPAGRDGALARFTSPGGTVDLRVAPGFPRGASGAGTVHHVAFRAGDDAEQAAMGERLAALGLQATEQKDRTYFRSIYAREPGGVLFEIATDVPGFAVDEALGALGTMLKLPPQYEAHRAMIEAALPALD</sequence>
<dbReference type="InterPro" id="IPR029068">
    <property type="entry name" value="Glyas_Bleomycin-R_OHBP_Dase"/>
</dbReference>
<dbReference type="InterPro" id="IPR052537">
    <property type="entry name" value="Extradiol_RC_dioxygenase"/>
</dbReference>
<dbReference type="Gene3D" id="3.10.180.10">
    <property type="entry name" value="2,3-Dihydroxybiphenyl 1,2-Dioxygenase, domain 1"/>
    <property type="match status" value="2"/>
</dbReference>
<dbReference type="InterPro" id="IPR004360">
    <property type="entry name" value="Glyas_Fos-R_dOase_dom"/>
</dbReference>
<feature type="domain" description="VOC" evidence="1">
    <location>
        <begin position="6"/>
        <end position="131"/>
    </location>
</feature>
<feature type="domain" description="VOC" evidence="1">
    <location>
        <begin position="153"/>
        <end position="268"/>
    </location>
</feature>
<comment type="caution">
    <text evidence="2">The sequence shown here is derived from an EMBL/GenBank/DDBJ whole genome shotgun (WGS) entry which is preliminary data.</text>
</comment>
<evidence type="ECO:0000259" key="1">
    <source>
        <dbReference type="PROSITE" id="PS51819"/>
    </source>
</evidence>
<dbReference type="CDD" id="cd08346">
    <property type="entry name" value="PcpA_N_like"/>
    <property type="match status" value="1"/>
</dbReference>
<keyword evidence="2" id="KW-0560">Oxidoreductase</keyword>
<protein>
    <submittedName>
        <fullName evidence="2">Ring-cleaving dioxygenase</fullName>
    </submittedName>
</protein>